<accession>X1R5Y8</accession>
<sequence>MPRCTKCGRIYIGSTCSFCIQTPRNNKPSLENLGWDDSDKMIFDPDKIKSTKIEVHGQYVQGNIEHKTIHGDEIQQGATKIGEGAIVQRSKIGSSEKPKFCTGCGTRRQEDWVACPSCGYKF</sequence>
<dbReference type="EMBL" id="BARW01011741">
    <property type="protein sequence ID" value="GAI76167.1"/>
    <property type="molecule type" value="Genomic_DNA"/>
</dbReference>
<proteinExistence type="predicted"/>
<organism evidence="1">
    <name type="scientific">marine sediment metagenome</name>
    <dbReference type="NCBI Taxonomy" id="412755"/>
    <lineage>
        <taxon>unclassified sequences</taxon>
        <taxon>metagenomes</taxon>
        <taxon>ecological metagenomes</taxon>
    </lineage>
</organism>
<reference evidence="1" key="1">
    <citation type="journal article" date="2014" name="Front. Microbiol.">
        <title>High frequency of phylogenetically diverse reductive dehalogenase-homologous genes in deep subseafloor sedimentary metagenomes.</title>
        <authorList>
            <person name="Kawai M."/>
            <person name="Futagami T."/>
            <person name="Toyoda A."/>
            <person name="Takaki Y."/>
            <person name="Nishi S."/>
            <person name="Hori S."/>
            <person name="Arai W."/>
            <person name="Tsubouchi T."/>
            <person name="Morono Y."/>
            <person name="Uchiyama I."/>
            <person name="Ito T."/>
            <person name="Fujiyama A."/>
            <person name="Inagaki F."/>
            <person name="Takami H."/>
        </authorList>
    </citation>
    <scope>NUCLEOTIDE SEQUENCE</scope>
    <source>
        <strain evidence="1">Expedition CK06-06</strain>
    </source>
</reference>
<evidence type="ECO:0008006" key="2">
    <source>
        <dbReference type="Google" id="ProtNLM"/>
    </source>
</evidence>
<comment type="caution">
    <text evidence="1">The sequence shown here is derived from an EMBL/GenBank/DDBJ whole genome shotgun (WGS) entry which is preliminary data.</text>
</comment>
<protein>
    <recommendedName>
        <fullName evidence="2">Zinc-ribbon domain-containing protein</fullName>
    </recommendedName>
</protein>
<name>X1R5Y8_9ZZZZ</name>
<gene>
    <name evidence="1" type="ORF">S12H4_22494</name>
</gene>
<evidence type="ECO:0000313" key="1">
    <source>
        <dbReference type="EMBL" id="GAI76167.1"/>
    </source>
</evidence>
<dbReference type="AlphaFoldDB" id="X1R5Y8"/>